<protein>
    <submittedName>
        <fullName evidence="2">Uncharacterized protein</fullName>
    </submittedName>
</protein>
<reference evidence="2 3" key="1">
    <citation type="submission" date="2023-07" db="EMBL/GenBank/DDBJ databases">
        <title>Genomic Encyclopedia of Type Strains, Phase IV (KMG-IV): sequencing the most valuable type-strain genomes for metagenomic binning, comparative biology and taxonomic classification.</title>
        <authorList>
            <person name="Goeker M."/>
        </authorList>
    </citation>
    <scope>NUCLEOTIDE SEQUENCE [LARGE SCALE GENOMIC DNA]</scope>
    <source>
        <strain evidence="2 3">DSM 19013</strain>
    </source>
</reference>
<dbReference type="Proteomes" id="UP001231124">
    <property type="component" value="Unassembled WGS sequence"/>
</dbReference>
<accession>A0ABU0I5H3</accession>
<comment type="caution">
    <text evidence="2">The sequence shown here is derived from an EMBL/GenBank/DDBJ whole genome shotgun (WGS) entry which is preliminary data.</text>
</comment>
<keyword evidence="1" id="KW-0472">Membrane</keyword>
<dbReference type="RefSeq" id="WP_238206409.1">
    <property type="nucleotide sequence ID" value="NZ_BPQE01000026.1"/>
</dbReference>
<evidence type="ECO:0000256" key="1">
    <source>
        <dbReference type="SAM" id="Phobius"/>
    </source>
</evidence>
<feature type="transmembrane region" description="Helical" evidence="1">
    <location>
        <begin position="34"/>
        <end position="51"/>
    </location>
</feature>
<proteinExistence type="predicted"/>
<evidence type="ECO:0000313" key="2">
    <source>
        <dbReference type="EMBL" id="MDQ0449869.1"/>
    </source>
</evidence>
<gene>
    <name evidence="2" type="ORF">QO012_004392</name>
</gene>
<keyword evidence="1" id="KW-1133">Transmembrane helix</keyword>
<keyword evidence="1" id="KW-0812">Transmembrane</keyword>
<organism evidence="2 3">
    <name type="scientific">Methylobacterium aerolatum</name>
    <dbReference type="NCBI Taxonomy" id="418708"/>
    <lineage>
        <taxon>Bacteria</taxon>
        <taxon>Pseudomonadati</taxon>
        <taxon>Pseudomonadota</taxon>
        <taxon>Alphaproteobacteria</taxon>
        <taxon>Hyphomicrobiales</taxon>
        <taxon>Methylobacteriaceae</taxon>
        <taxon>Methylobacterium</taxon>
    </lineage>
</organism>
<keyword evidence="3" id="KW-1185">Reference proteome</keyword>
<evidence type="ECO:0000313" key="3">
    <source>
        <dbReference type="Proteomes" id="UP001231124"/>
    </source>
</evidence>
<name>A0ABU0I5H3_9HYPH</name>
<sequence>MVWLGVACLVIGSCVAVAARRSPRRRRMFETVSGGLFLAGLGLVGAGFVLVA</sequence>
<dbReference type="EMBL" id="JAUSVP010000018">
    <property type="protein sequence ID" value="MDQ0449869.1"/>
    <property type="molecule type" value="Genomic_DNA"/>
</dbReference>